<name>A0A0V0YZU8_9BILA</name>
<dbReference type="AlphaFoldDB" id="A0A0V0YZU8"/>
<proteinExistence type="predicted"/>
<evidence type="ECO:0000313" key="2">
    <source>
        <dbReference type="Proteomes" id="UP000054783"/>
    </source>
</evidence>
<sequence length="103" mass="12224">LEFPAKRQSCGWNFRYRHPDIAGNWLAHVFTDNTNPLKIKKQQNWTVPGILYHAQKRKKMRIWINGVTVHRRNSSNARRRNDECTKSEFSPCHLKSSQHRKGL</sequence>
<dbReference type="EMBL" id="JYDQ01001133">
    <property type="protein sequence ID" value="KRY05742.1"/>
    <property type="molecule type" value="Genomic_DNA"/>
</dbReference>
<comment type="caution">
    <text evidence="1">The sequence shown here is derived from an EMBL/GenBank/DDBJ whole genome shotgun (WGS) entry which is preliminary data.</text>
</comment>
<evidence type="ECO:0000313" key="1">
    <source>
        <dbReference type="EMBL" id="KRY05742.1"/>
    </source>
</evidence>
<feature type="non-terminal residue" evidence="1">
    <location>
        <position position="103"/>
    </location>
</feature>
<reference evidence="1 2" key="1">
    <citation type="submission" date="2015-01" db="EMBL/GenBank/DDBJ databases">
        <title>Evolution of Trichinella species and genotypes.</title>
        <authorList>
            <person name="Korhonen P.K."/>
            <person name="Edoardo P."/>
            <person name="Giuseppe L.R."/>
            <person name="Gasser R.B."/>
        </authorList>
    </citation>
    <scope>NUCLEOTIDE SEQUENCE [LARGE SCALE GENOMIC DNA]</scope>
    <source>
        <strain evidence="1">ISS2496</strain>
    </source>
</reference>
<keyword evidence="2" id="KW-1185">Reference proteome</keyword>
<protein>
    <submittedName>
        <fullName evidence="1">Uncharacterized protein</fullName>
    </submittedName>
</protein>
<feature type="non-terminal residue" evidence="1">
    <location>
        <position position="1"/>
    </location>
</feature>
<gene>
    <name evidence="1" type="ORF">T12_7178</name>
</gene>
<accession>A0A0V0YZU8</accession>
<dbReference type="Proteomes" id="UP000054783">
    <property type="component" value="Unassembled WGS sequence"/>
</dbReference>
<organism evidence="1 2">
    <name type="scientific">Trichinella patagoniensis</name>
    <dbReference type="NCBI Taxonomy" id="990121"/>
    <lineage>
        <taxon>Eukaryota</taxon>
        <taxon>Metazoa</taxon>
        <taxon>Ecdysozoa</taxon>
        <taxon>Nematoda</taxon>
        <taxon>Enoplea</taxon>
        <taxon>Dorylaimia</taxon>
        <taxon>Trichinellida</taxon>
        <taxon>Trichinellidae</taxon>
        <taxon>Trichinella</taxon>
    </lineage>
</organism>